<name>A0A6J5QGD4_9CAUD</name>
<organism evidence="1">
    <name type="scientific">uncultured Caudovirales phage</name>
    <dbReference type="NCBI Taxonomy" id="2100421"/>
    <lineage>
        <taxon>Viruses</taxon>
        <taxon>Duplodnaviria</taxon>
        <taxon>Heunggongvirae</taxon>
        <taxon>Uroviricota</taxon>
        <taxon>Caudoviricetes</taxon>
        <taxon>Peduoviridae</taxon>
        <taxon>Maltschvirus</taxon>
        <taxon>Maltschvirus maltsch</taxon>
    </lineage>
</organism>
<dbReference type="EMBL" id="LR796994">
    <property type="protein sequence ID" value="CAB4180561.1"/>
    <property type="molecule type" value="Genomic_DNA"/>
</dbReference>
<proteinExistence type="predicted"/>
<sequence length="155" mass="17014">MKFQLDTLDTRTLSELGVEMVVRKIGSMEAVWTTPKGATEPVQMKIRLLGPDSDKYASLQRTISAQRIARAGDASRSSGALDPTQEYKLLDEEELESLAALTLSWQGMFNAETGEAIPCNQQTAAELYRQCPAIRDQASRFSGSRVNFSQRPAGG</sequence>
<reference evidence="1" key="1">
    <citation type="submission" date="2020-05" db="EMBL/GenBank/DDBJ databases">
        <authorList>
            <person name="Chiriac C."/>
            <person name="Salcher M."/>
            <person name="Ghai R."/>
            <person name="Kavagutti S V."/>
        </authorList>
    </citation>
    <scope>NUCLEOTIDE SEQUENCE</scope>
</reference>
<accession>A0A6J5QGD4</accession>
<evidence type="ECO:0000313" key="1">
    <source>
        <dbReference type="EMBL" id="CAB4180561.1"/>
    </source>
</evidence>
<gene>
    <name evidence="1" type="ORF">UFOVP1040_77</name>
</gene>
<protein>
    <submittedName>
        <fullName evidence="1">Uncharacterized protein</fullName>
    </submittedName>
</protein>